<dbReference type="Proteomes" id="UP001159075">
    <property type="component" value="Unassembled WGS sequence"/>
</dbReference>
<proteinExistence type="predicted"/>
<dbReference type="RefSeq" id="WP_037421672.1">
    <property type="nucleotide sequence ID" value="NZ_BLRF01000049.1"/>
</dbReference>
<protein>
    <submittedName>
        <fullName evidence="2">Uncharacterized protein</fullName>
    </submittedName>
</protein>
<organism evidence="2 3">
    <name type="scientific">Shewanella xiamenensis</name>
    <dbReference type="NCBI Taxonomy" id="332186"/>
    <lineage>
        <taxon>Bacteria</taxon>
        <taxon>Pseudomonadati</taxon>
        <taxon>Pseudomonadota</taxon>
        <taxon>Gammaproteobacteria</taxon>
        <taxon>Alteromonadales</taxon>
        <taxon>Shewanellaceae</taxon>
        <taxon>Shewanella</taxon>
    </lineage>
</organism>
<name>A0ABT6UBR0_9GAMM</name>
<keyword evidence="1" id="KW-1133">Transmembrane helix</keyword>
<reference evidence="2 3" key="1">
    <citation type="submission" date="2022-09" db="EMBL/GenBank/DDBJ databases">
        <title>The outer-membrane cytochrome OmcA is essential for infection of Shewanella oneidensis by a zebrafish-associated bacteriophage.</title>
        <authorList>
            <person name="Grenfell A.W."/>
            <person name="Intile P."/>
            <person name="Mcfarlane J."/>
            <person name="Leung D."/>
            <person name="Abdalla K."/>
            <person name="Wold M."/>
            <person name="Kees E."/>
            <person name="Gralnick J."/>
        </authorList>
    </citation>
    <scope>NUCLEOTIDE SEQUENCE [LARGE SCALE GENOMIC DNA]</scope>
    <source>
        <strain evidence="2 3">NF-5</strain>
    </source>
</reference>
<gene>
    <name evidence="2" type="ORF">ODY93_10065</name>
</gene>
<feature type="transmembrane region" description="Helical" evidence="1">
    <location>
        <begin position="6"/>
        <end position="23"/>
    </location>
</feature>
<sequence length="107" mass="12385">MQYLWTVCIICLFPITVWYFISFKKMSLLLESKYPEKWEALGKVGYIYNNSLSNSNKVIMFLLKEEYHQLNDGDLNKIASSCRILLIIGTTLAVFAFMMPILIGKFG</sequence>
<keyword evidence="3" id="KW-1185">Reference proteome</keyword>
<feature type="transmembrane region" description="Helical" evidence="1">
    <location>
        <begin position="84"/>
        <end position="103"/>
    </location>
</feature>
<evidence type="ECO:0000313" key="3">
    <source>
        <dbReference type="Proteomes" id="UP001159075"/>
    </source>
</evidence>
<dbReference type="EMBL" id="JAOTLW010000009">
    <property type="protein sequence ID" value="MDI5831909.1"/>
    <property type="molecule type" value="Genomic_DNA"/>
</dbReference>
<keyword evidence="1" id="KW-0812">Transmembrane</keyword>
<evidence type="ECO:0000313" key="2">
    <source>
        <dbReference type="EMBL" id="MDI5831909.1"/>
    </source>
</evidence>
<dbReference type="GeneID" id="75187611"/>
<keyword evidence="1" id="KW-0472">Membrane</keyword>
<comment type="caution">
    <text evidence="2">The sequence shown here is derived from an EMBL/GenBank/DDBJ whole genome shotgun (WGS) entry which is preliminary data.</text>
</comment>
<evidence type="ECO:0000256" key="1">
    <source>
        <dbReference type="SAM" id="Phobius"/>
    </source>
</evidence>
<accession>A0ABT6UBR0</accession>